<keyword evidence="3" id="KW-1185">Reference proteome</keyword>
<comment type="caution">
    <text evidence="2">The sequence shown here is derived from an EMBL/GenBank/DDBJ whole genome shotgun (WGS) entry which is preliminary data.</text>
</comment>
<dbReference type="GeneID" id="92047339"/>
<proteinExistence type="predicted"/>
<dbReference type="EMBL" id="JAQQWN010000007">
    <property type="protein sequence ID" value="KAK8075301.1"/>
    <property type="molecule type" value="Genomic_DNA"/>
</dbReference>
<feature type="region of interest" description="Disordered" evidence="1">
    <location>
        <begin position="1"/>
        <end position="22"/>
    </location>
</feature>
<gene>
    <name evidence="2" type="ORF">PG997_009964</name>
</gene>
<feature type="compositionally biased region" description="Acidic residues" evidence="1">
    <location>
        <begin position="170"/>
        <end position="179"/>
    </location>
</feature>
<evidence type="ECO:0000313" key="3">
    <source>
        <dbReference type="Proteomes" id="UP001433268"/>
    </source>
</evidence>
<feature type="region of interest" description="Disordered" evidence="1">
    <location>
        <begin position="90"/>
        <end position="230"/>
    </location>
</feature>
<dbReference type="Proteomes" id="UP001433268">
    <property type="component" value="Unassembled WGS sequence"/>
</dbReference>
<evidence type="ECO:0008006" key="4">
    <source>
        <dbReference type="Google" id="ProtNLM"/>
    </source>
</evidence>
<dbReference type="RefSeq" id="XP_066666241.1">
    <property type="nucleotide sequence ID" value="XM_066814279.1"/>
</dbReference>
<feature type="compositionally biased region" description="Acidic residues" evidence="1">
    <location>
        <begin position="122"/>
        <end position="131"/>
    </location>
</feature>
<name>A0ABR1VVM7_9PEZI</name>
<organism evidence="2 3">
    <name type="scientific">Apiospora hydei</name>
    <dbReference type="NCBI Taxonomy" id="1337664"/>
    <lineage>
        <taxon>Eukaryota</taxon>
        <taxon>Fungi</taxon>
        <taxon>Dikarya</taxon>
        <taxon>Ascomycota</taxon>
        <taxon>Pezizomycotina</taxon>
        <taxon>Sordariomycetes</taxon>
        <taxon>Xylariomycetidae</taxon>
        <taxon>Amphisphaeriales</taxon>
        <taxon>Apiosporaceae</taxon>
        <taxon>Apiospora</taxon>
    </lineage>
</organism>
<feature type="compositionally biased region" description="Basic and acidic residues" evidence="1">
    <location>
        <begin position="96"/>
        <end position="109"/>
    </location>
</feature>
<protein>
    <recommendedName>
        <fullName evidence="4">Myb-like domain-containing protein</fullName>
    </recommendedName>
</protein>
<sequence>MAGKNNDNNDKGKKGDKPKRTLEDLEEENWILMAIMENNMPGFEVSGWAKIAAQRGLTEAAAKIRFGVVKRRYREATDGVIPSVPVIKRRRRRAKKADPVENLEVKSPEPEPVPQDLNNHDQDEDFNDEENIPSVHTSAPSVVLPRPARAPRRVIRRSRRVRGAQGSRDEELDVGDDGDNVPSIAPPQPQQQPARAARPRAARRIRDEVQAENDEGHSVFPSAAPAAAPA</sequence>
<accession>A0ABR1VVM7</accession>
<reference evidence="2 3" key="1">
    <citation type="submission" date="2023-01" db="EMBL/GenBank/DDBJ databases">
        <title>Analysis of 21 Apiospora genomes using comparative genomics revels a genus with tremendous synthesis potential of carbohydrate active enzymes and secondary metabolites.</title>
        <authorList>
            <person name="Sorensen T."/>
        </authorList>
    </citation>
    <scope>NUCLEOTIDE SEQUENCE [LARGE SCALE GENOMIC DNA]</scope>
    <source>
        <strain evidence="2 3">CBS 114990</strain>
    </source>
</reference>
<evidence type="ECO:0000313" key="2">
    <source>
        <dbReference type="EMBL" id="KAK8075301.1"/>
    </source>
</evidence>
<evidence type="ECO:0000256" key="1">
    <source>
        <dbReference type="SAM" id="MobiDB-lite"/>
    </source>
</evidence>
<feature type="compositionally biased region" description="Basic residues" evidence="1">
    <location>
        <begin position="149"/>
        <end position="162"/>
    </location>
</feature>
<feature type="compositionally biased region" description="Basic and acidic residues" evidence="1">
    <location>
        <begin position="204"/>
        <end position="217"/>
    </location>
</feature>
<feature type="compositionally biased region" description="Basic and acidic residues" evidence="1">
    <location>
        <begin position="7"/>
        <end position="22"/>
    </location>
</feature>